<evidence type="ECO:0000313" key="2">
    <source>
        <dbReference type="Proteomes" id="UP000649617"/>
    </source>
</evidence>
<dbReference type="Proteomes" id="UP000649617">
    <property type="component" value="Unassembled WGS sequence"/>
</dbReference>
<organism evidence="1 2">
    <name type="scientific">Symbiodinium pilosum</name>
    <name type="common">Dinoflagellate</name>
    <dbReference type="NCBI Taxonomy" id="2952"/>
    <lineage>
        <taxon>Eukaryota</taxon>
        <taxon>Sar</taxon>
        <taxon>Alveolata</taxon>
        <taxon>Dinophyceae</taxon>
        <taxon>Suessiales</taxon>
        <taxon>Symbiodiniaceae</taxon>
        <taxon>Symbiodinium</taxon>
    </lineage>
</organism>
<keyword evidence="2" id="KW-1185">Reference proteome</keyword>
<evidence type="ECO:0000313" key="1">
    <source>
        <dbReference type="EMBL" id="CAE7453970.1"/>
    </source>
</evidence>
<gene>
    <name evidence="1" type="ORF">SPIL2461_LOCUS11133</name>
</gene>
<name>A0A812RX99_SYMPI</name>
<proteinExistence type="predicted"/>
<dbReference type="EMBL" id="CAJNIZ010021629">
    <property type="protein sequence ID" value="CAE7453970.1"/>
    <property type="molecule type" value="Genomic_DNA"/>
</dbReference>
<dbReference type="AlphaFoldDB" id="A0A812RX99"/>
<sequence>MQAQDGTSSELAGEALVLNLESQPSDLNGELDRLHQDPPEKRGGYTCLAVYGLSVVRLGPLERVLKELPNLQKIVLPDRNPDKVFLQFLKEVVTEHQLAQSMKIAFKDGTEVSIGSLFRP</sequence>
<accession>A0A812RX99</accession>
<protein>
    <submittedName>
        <fullName evidence="1">Uncharacterized protein</fullName>
    </submittedName>
</protein>
<reference evidence="1" key="1">
    <citation type="submission" date="2021-02" db="EMBL/GenBank/DDBJ databases">
        <authorList>
            <person name="Dougan E. K."/>
            <person name="Rhodes N."/>
            <person name="Thang M."/>
            <person name="Chan C."/>
        </authorList>
    </citation>
    <scope>NUCLEOTIDE SEQUENCE</scope>
</reference>
<comment type="caution">
    <text evidence="1">The sequence shown here is derived from an EMBL/GenBank/DDBJ whole genome shotgun (WGS) entry which is preliminary data.</text>
</comment>